<evidence type="ECO:0000313" key="11">
    <source>
        <dbReference type="EMBL" id="SDH20064.1"/>
    </source>
</evidence>
<dbReference type="InterPro" id="IPR009008">
    <property type="entry name" value="Val/Leu/Ile-tRNA-synth_edit"/>
</dbReference>
<evidence type="ECO:0000256" key="3">
    <source>
        <dbReference type="ARBA" id="ARBA00022741"/>
    </source>
</evidence>
<dbReference type="GO" id="GO:0005524">
    <property type="term" value="F:ATP binding"/>
    <property type="evidence" value="ECO:0007669"/>
    <property type="project" value="UniProtKB-UniRule"/>
</dbReference>
<dbReference type="GO" id="GO:0006438">
    <property type="term" value="P:valyl-tRNA aminoacylation"/>
    <property type="evidence" value="ECO:0007669"/>
    <property type="project" value="UniProtKB-UniRule"/>
</dbReference>
<reference evidence="11 12" key="1">
    <citation type="submission" date="2016-10" db="EMBL/GenBank/DDBJ databases">
        <authorList>
            <person name="de Groot N.N."/>
        </authorList>
    </citation>
    <scope>NUCLEOTIDE SEQUENCE [LARGE SCALE GENOMIC DNA]</scope>
    <source>
        <strain evidence="11 12">DSM 23142</strain>
    </source>
</reference>
<dbReference type="HAMAP" id="MF_02005">
    <property type="entry name" value="Val_tRNA_synth_type2"/>
    <property type="match status" value="1"/>
</dbReference>
<dbReference type="CDD" id="cd07962">
    <property type="entry name" value="Anticodon_Ia_Val"/>
    <property type="match status" value="1"/>
</dbReference>
<comment type="similarity">
    <text evidence="8">Belongs to the class-I aminoacyl-tRNA synthetase family. ValS type 2 subfamily.</text>
</comment>
<evidence type="ECO:0000256" key="7">
    <source>
        <dbReference type="ARBA" id="ARBA00047552"/>
    </source>
</evidence>
<keyword evidence="6 8" id="KW-0030">Aminoacyl-tRNA synthetase</keyword>
<accession>A0A1G8AGF3</accession>
<comment type="subcellular location">
    <subcellularLocation>
        <location evidence="8">Cytoplasm</location>
    </subcellularLocation>
</comment>
<dbReference type="Proteomes" id="UP000199009">
    <property type="component" value="Chromosome I"/>
</dbReference>
<proteinExistence type="inferred from homology"/>
<dbReference type="STRING" id="370764.SAMN04489810_2366"/>
<comment type="catalytic activity">
    <reaction evidence="7 8">
        <text>tRNA(Val) + L-valine + ATP = L-valyl-tRNA(Val) + AMP + diphosphate</text>
        <dbReference type="Rhea" id="RHEA:10704"/>
        <dbReference type="Rhea" id="RHEA-COMP:9672"/>
        <dbReference type="Rhea" id="RHEA-COMP:9708"/>
        <dbReference type="ChEBI" id="CHEBI:30616"/>
        <dbReference type="ChEBI" id="CHEBI:33019"/>
        <dbReference type="ChEBI" id="CHEBI:57762"/>
        <dbReference type="ChEBI" id="CHEBI:78442"/>
        <dbReference type="ChEBI" id="CHEBI:78537"/>
        <dbReference type="ChEBI" id="CHEBI:456215"/>
        <dbReference type="EC" id="6.1.1.9"/>
    </reaction>
</comment>
<dbReference type="SUPFAM" id="SSF47323">
    <property type="entry name" value="Anticodon-binding domain of a subclass of class I aminoacyl-tRNA synthetases"/>
    <property type="match status" value="1"/>
</dbReference>
<evidence type="ECO:0000259" key="10">
    <source>
        <dbReference type="Pfam" id="PF08264"/>
    </source>
</evidence>
<evidence type="ECO:0000256" key="5">
    <source>
        <dbReference type="ARBA" id="ARBA00022917"/>
    </source>
</evidence>
<dbReference type="InterPro" id="IPR014729">
    <property type="entry name" value="Rossmann-like_a/b/a_fold"/>
</dbReference>
<comment type="subunit">
    <text evidence="8">Monomer.</text>
</comment>
<evidence type="ECO:0000259" key="9">
    <source>
        <dbReference type="Pfam" id="PF00133"/>
    </source>
</evidence>
<dbReference type="GO" id="GO:0005829">
    <property type="term" value="C:cytosol"/>
    <property type="evidence" value="ECO:0007669"/>
    <property type="project" value="TreeGrafter"/>
</dbReference>
<evidence type="ECO:0000256" key="4">
    <source>
        <dbReference type="ARBA" id="ARBA00022840"/>
    </source>
</evidence>
<feature type="short sequence motif" description="'HIGH' region" evidence="8">
    <location>
        <begin position="52"/>
        <end position="62"/>
    </location>
</feature>
<keyword evidence="1 8" id="KW-0963">Cytoplasm</keyword>
<dbReference type="InterPro" id="IPR001412">
    <property type="entry name" value="aa-tRNA-synth_I_CS"/>
</dbReference>
<dbReference type="NCBIfam" id="NF000540">
    <property type="entry name" value="alt_ValS"/>
    <property type="match status" value="1"/>
</dbReference>
<dbReference type="PANTHER" id="PTHR11946">
    <property type="entry name" value="VALYL-TRNA SYNTHETASES"/>
    <property type="match status" value="1"/>
</dbReference>
<comment type="function">
    <text evidence="8">Catalyzes the attachment of valine to tRNA(Val). As ValRS can inadvertently accommodate and process structurally similar amino acids such as threonine, to avoid such errors, it has a 'posttransfer' editing activity that hydrolyzes mischarged Thr-tRNA(Val) in a tRNA-dependent manner.</text>
</comment>
<feature type="domain" description="Aminoacyl-tRNA synthetase class Ia" evidence="9">
    <location>
        <begin position="134"/>
        <end position="629"/>
    </location>
</feature>
<dbReference type="PROSITE" id="PS00178">
    <property type="entry name" value="AA_TRNA_LIGASE_I"/>
    <property type="match status" value="1"/>
</dbReference>
<keyword evidence="2 8" id="KW-0436">Ligase</keyword>
<feature type="short sequence motif" description="'KMSKS' region" evidence="8">
    <location>
        <begin position="591"/>
        <end position="595"/>
    </location>
</feature>
<protein>
    <recommendedName>
        <fullName evidence="8">Valine--tRNA ligase</fullName>
        <ecNumber evidence="8">6.1.1.9</ecNumber>
    </recommendedName>
    <alternativeName>
        <fullName evidence="8">Valyl-tRNA synthetase</fullName>
        <shortName evidence="8">ValRS</shortName>
    </alternativeName>
</protein>
<dbReference type="PANTHER" id="PTHR11946:SF93">
    <property type="entry name" value="VALINE--TRNA LIGASE, CHLOROPLASTIC_MITOCHONDRIAL 2"/>
    <property type="match status" value="1"/>
</dbReference>
<dbReference type="InterPro" id="IPR033705">
    <property type="entry name" value="Anticodon_Ia_Val"/>
</dbReference>
<dbReference type="Pfam" id="PF08264">
    <property type="entry name" value="Anticodon_1"/>
    <property type="match status" value="1"/>
</dbReference>
<dbReference type="NCBIfam" id="NF009687">
    <property type="entry name" value="PRK13208.1"/>
    <property type="match status" value="1"/>
</dbReference>
<dbReference type="OrthoDB" id="9810365at2"/>
<comment type="domain">
    <text evidence="8">ValRS has two distinct active sites: one for aminoacylation and one for editing. The misactivated threonine is translocated from the active site to the editing site.</text>
</comment>
<keyword evidence="12" id="KW-1185">Reference proteome</keyword>
<name>A0A1G8AGF3_9MICO</name>
<dbReference type="RefSeq" id="WP_091490329.1">
    <property type="nucleotide sequence ID" value="NZ_LT629692.1"/>
</dbReference>
<dbReference type="Gene3D" id="1.10.730.10">
    <property type="entry name" value="Isoleucyl-tRNA Synthetase, Domain 1"/>
    <property type="match status" value="1"/>
</dbReference>
<dbReference type="SUPFAM" id="SSF52374">
    <property type="entry name" value="Nucleotidylyl transferase"/>
    <property type="match status" value="1"/>
</dbReference>
<gene>
    <name evidence="8" type="primary">valS</name>
    <name evidence="11" type="ORF">SAMN04489810_2366</name>
</gene>
<dbReference type="EC" id="6.1.1.9" evidence="8"/>
<dbReference type="GO" id="GO:0004832">
    <property type="term" value="F:valine-tRNA ligase activity"/>
    <property type="evidence" value="ECO:0007669"/>
    <property type="project" value="UniProtKB-UniRule"/>
</dbReference>
<feature type="domain" description="Methionyl/Valyl/Leucyl/Isoleucyl-tRNA synthetase anticodon-binding" evidence="10">
    <location>
        <begin position="670"/>
        <end position="807"/>
    </location>
</feature>
<dbReference type="InterPro" id="IPR009080">
    <property type="entry name" value="tRNAsynth_Ia_anticodon-bd"/>
</dbReference>
<dbReference type="EMBL" id="LT629692">
    <property type="protein sequence ID" value="SDH20064.1"/>
    <property type="molecule type" value="Genomic_DNA"/>
</dbReference>
<keyword evidence="5 8" id="KW-0648">Protein biosynthesis</keyword>
<dbReference type="Gene3D" id="3.90.740.10">
    <property type="entry name" value="Valyl/Leucyl/Isoleucyl-tRNA synthetase, editing domain"/>
    <property type="match status" value="1"/>
</dbReference>
<dbReference type="AlphaFoldDB" id="A0A1G8AGF3"/>
<evidence type="ECO:0000313" key="12">
    <source>
        <dbReference type="Proteomes" id="UP000199009"/>
    </source>
</evidence>
<dbReference type="PRINTS" id="PR00986">
    <property type="entry name" value="TRNASYNTHVAL"/>
</dbReference>
<dbReference type="InterPro" id="IPR013155">
    <property type="entry name" value="M/V/L/I-tRNA-synth_anticd-bd"/>
</dbReference>
<dbReference type="InterPro" id="IPR002303">
    <property type="entry name" value="Valyl-tRNA_ligase"/>
</dbReference>
<organism evidence="11 12">
    <name type="scientific">Microbacterium pygmaeum</name>
    <dbReference type="NCBI Taxonomy" id="370764"/>
    <lineage>
        <taxon>Bacteria</taxon>
        <taxon>Bacillati</taxon>
        <taxon>Actinomycetota</taxon>
        <taxon>Actinomycetes</taxon>
        <taxon>Micrococcales</taxon>
        <taxon>Microbacteriaceae</taxon>
        <taxon>Microbacterium</taxon>
    </lineage>
</organism>
<evidence type="ECO:0000256" key="2">
    <source>
        <dbReference type="ARBA" id="ARBA00022598"/>
    </source>
</evidence>
<evidence type="ECO:0000256" key="6">
    <source>
        <dbReference type="ARBA" id="ARBA00023146"/>
    </source>
</evidence>
<evidence type="ECO:0000256" key="1">
    <source>
        <dbReference type="ARBA" id="ARBA00022490"/>
    </source>
</evidence>
<dbReference type="InterPro" id="IPR002300">
    <property type="entry name" value="aa-tRNA-synth_Ia"/>
</dbReference>
<dbReference type="Pfam" id="PF00133">
    <property type="entry name" value="tRNA-synt_1"/>
    <property type="match status" value="2"/>
</dbReference>
<keyword evidence="4 8" id="KW-0067">ATP-binding</keyword>
<dbReference type="InterPro" id="IPR022874">
    <property type="entry name" value="Valine-tRNA_ligase_type_2"/>
</dbReference>
<evidence type="ECO:0000256" key="8">
    <source>
        <dbReference type="HAMAP-Rule" id="MF_02005"/>
    </source>
</evidence>
<dbReference type="InterPro" id="IPR048044">
    <property type="entry name" value="Valyl-tRNA_ligase_actino"/>
</dbReference>
<keyword evidence="3 8" id="KW-0547">Nucleotide-binding</keyword>
<dbReference type="Gene3D" id="3.40.50.620">
    <property type="entry name" value="HUPs"/>
    <property type="match status" value="2"/>
</dbReference>
<dbReference type="GO" id="GO:0002161">
    <property type="term" value="F:aminoacyl-tRNA deacylase activity"/>
    <property type="evidence" value="ECO:0007669"/>
    <property type="project" value="InterPro"/>
</dbReference>
<feature type="binding site" evidence="8">
    <location>
        <position position="594"/>
    </location>
    <ligand>
        <name>ATP</name>
        <dbReference type="ChEBI" id="CHEBI:30616"/>
    </ligand>
</feature>
<sequence>MSDAHIPDKPALEGLESKWDAAWSAQGTYLFDRAGAAQRGRGGVFSVDTPPPTASGSLHIGHVFSYTHTDLKVRFERMRGKSVFYPMGWDDNGLPTERRVQNYYGVRCDPSLPYDPDFTPPFSGGDNKSSKAADQIPISRRNFIQLCESLTLEDEKQFEALFRQLGLSVDWTQTYRTISDETIRTSQLAFLRNLQRGEAYQALAPTLWDIDFRSAIAQAELEDRDQPAAYHRIAFHQSDGSGDVFIETTRPELLPACVALVAHPDDERYQPLFGSTVRTPLFDVEVPVLAHPLAQKDKGSGIAMICTFGDVTDIVWWRELDLPNRTILGKDGRILAEAPDVIRTPDGKTAYAELAGKTVFSAKKAIVDLLRESGELIGDPKPFTHAVKFFEKGDRPLEIVSTRQWYLRNGARDGELRDTLIALGAGMSWHPDFMRVRYENWTNGLTGDWLVSRQRFFGVPIPVWYGLDENGERDYDRVLTPDLARLPVDPTTDLPEGFTEAQRGVAGGFDAEKDIFDTWATSSLTPQLAGGWERDTELWSLVAPFDLRPQGQDIIRTWLFSTMLRSALEDDRAPWTDAAISGFIVDPDRKKMSKSKGNVVTPADILDQHGTDAVRYWAASSRLGADAAFDPQNPTQVKIGRRLAIKVLNAAKFVLSFPVPEGAEVTHALDASMLTTLDQVVRDATRAYEEYDHARALELTESFFWTFCDDYLELVKERAYDRGDVGQASAALALRTALSTLLRLFAPVLAFAAEESWSWFNEGSVHSATWPEPIGIEGDPAVLGAVSEALTAIRRAKTEAKASQKSAVDHLTIAAPAHVRAAIQLAEGDLKAVGRIGEISYADAETSSVLDIELAAQEA</sequence>
<dbReference type="SUPFAM" id="SSF50677">
    <property type="entry name" value="ValRS/IleRS/LeuRS editing domain"/>
    <property type="match status" value="1"/>
</dbReference>
<feature type="domain" description="Aminoacyl-tRNA synthetase class Ia" evidence="9">
    <location>
        <begin position="21"/>
        <end position="106"/>
    </location>
</feature>